<sequence>MKKRKWLIPVLIILISCSNIPTNADALQKLNMAANPTNKSLFKFSDLTILKKTESKRNDRRCYFIDYSAIRKANKDLIERINAVGQREYIDPPIQKENNNYNGNVRSVKKGQIIDTLFASMILVKGVHGWE</sequence>
<proteinExistence type="predicted"/>
<dbReference type="AlphaFoldDB" id="A0A8X8LDW2"/>
<keyword evidence="3" id="KW-1185">Reference proteome</keyword>
<organism evidence="2 3">
    <name type="scientific">Hydrobacter penzbergensis</name>
    <dbReference type="NCBI Taxonomy" id="1235997"/>
    <lineage>
        <taxon>Bacteria</taxon>
        <taxon>Pseudomonadati</taxon>
        <taxon>Bacteroidota</taxon>
        <taxon>Chitinophagia</taxon>
        <taxon>Chitinophagales</taxon>
        <taxon>Chitinophagaceae</taxon>
        <taxon>Hydrobacter</taxon>
    </lineage>
</organism>
<evidence type="ECO:0000313" key="3">
    <source>
        <dbReference type="Proteomes" id="UP000198711"/>
    </source>
</evidence>
<dbReference type="Proteomes" id="UP000198711">
    <property type="component" value="Unassembled WGS sequence"/>
</dbReference>
<dbReference type="EMBL" id="FNNO01000008">
    <property type="protein sequence ID" value="SDX01173.1"/>
    <property type="molecule type" value="Genomic_DNA"/>
</dbReference>
<dbReference type="PROSITE" id="PS51257">
    <property type="entry name" value="PROKAR_LIPOPROTEIN"/>
    <property type="match status" value="1"/>
</dbReference>
<name>A0A8X8LDW2_9BACT</name>
<evidence type="ECO:0000313" key="2">
    <source>
        <dbReference type="EMBL" id="SDX01173.1"/>
    </source>
</evidence>
<accession>A0A8X8LDW2</accession>
<gene>
    <name evidence="2" type="ORF">SAMN05444410_10830</name>
</gene>
<comment type="caution">
    <text evidence="2">The sequence shown here is derived from an EMBL/GenBank/DDBJ whole genome shotgun (WGS) entry which is preliminary data.</text>
</comment>
<evidence type="ECO:0000256" key="1">
    <source>
        <dbReference type="SAM" id="SignalP"/>
    </source>
</evidence>
<protein>
    <submittedName>
        <fullName evidence="2">Uncharacterized protein</fullName>
    </submittedName>
</protein>
<feature type="chain" id="PRO_5036478939" evidence="1">
    <location>
        <begin position="27"/>
        <end position="131"/>
    </location>
</feature>
<feature type="signal peptide" evidence="1">
    <location>
        <begin position="1"/>
        <end position="26"/>
    </location>
</feature>
<keyword evidence="1" id="KW-0732">Signal</keyword>
<reference evidence="2 3" key="1">
    <citation type="submission" date="2016-10" db="EMBL/GenBank/DDBJ databases">
        <authorList>
            <person name="Varghese N."/>
            <person name="Submissions S."/>
        </authorList>
    </citation>
    <scope>NUCLEOTIDE SEQUENCE [LARGE SCALE GENOMIC DNA]</scope>
    <source>
        <strain evidence="2 3">DSM 25353</strain>
    </source>
</reference>
<dbReference type="RefSeq" id="WP_092723865.1">
    <property type="nucleotide sequence ID" value="NZ_FNNO01000008.1"/>
</dbReference>